<protein>
    <recommendedName>
        <fullName evidence="9">Lysine-specific metallo-endopeptidase domain-containing protein</fullName>
    </recommendedName>
</protein>
<evidence type="ECO:0000256" key="3">
    <source>
        <dbReference type="ARBA" id="ARBA00022670"/>
    </source>
</evidence>
<keyword evidence="5" id="KW-0378">Hydrolase</keyword>
<dbReference type="InterPro" id="IPR029463">
    <property type="entry name" value="Lys_MEP"/>
</dbReference>
<dbReference type="Pfam" id="PF14521">
    <property type="entry name" value="Aspzincin_M35"/>
    <property type="match status" value="1"/>
</dbReference>
<dbReference type="SUPFAM" id="SSF55486">
    <property type="entry name" value="Metalloproteases ('zincins'), catalytic domain"/>
    <property type="match status" value="1"/>
</dbReference>
<comment type="similarity">
    <text evidence="2">Belongs to the peptidase M35 family.</text>
</comment>
<feature type="non-terminal residue" evidence="10">
    <location>
        <position position="1"/>
    </location>
</feature>
<dbReference type="PANTHER" id="PTHR37016:SF3">
    <property type="entry name" value="NEUTRAL PROTEASE 2-RELATED"/>
    <property type="match status" value="1"/>
</dbReference>
<dbReference type="CDD" id="cd11306">
    <property type="entry name" value="M35_peptidyl-Lys"/>
    <property type="match status" value="1"/>
</dbReference>
<evidence type="ECO:0000256" key="1">
    <source>
        <dbReference type="ARBA" id="ARBA00001947"/>
    </source>
</evidence>
<evidence type="ECO:0000313" key="10">
    <source>
        <dbReference type="EMBL" id="KDQ21772.1"/>
    </source>
</evidence>
<dbReference type="SMART" id="SM01351">
    <property type="entry name" value="Aspzincin_M35"/>
    <property type="match status" value="1"/>
</dbReference>
<dbReference type="STRING" id="930990.A0A067NCD5"/>
<feature type="chain" id="PRO_5001642128" description="Lysine-specific metallo-endopeptidase domain-containing protein" evidence="8">
    <location>
        <begin position="21"/>
        <end position="354"/>
    </location>
</feature>
<sequence length="354" mass="37966">MHSLTLTTLLLSLVASPTLARLSLSVAVSGPSDVNGVNNLNVTTKIQNTGNETLRLLNDPQSVLTPRWATNVFSISKASSLSLVIPDFRGVRVKWSPSLAATGNDLTILAPGQSIEYLHDLSARYDFKTAGEGTYDFLAADTFTHVDATGKRISLKASPNLPTSLKLSGALASRSSAPTSAKFGKRAQFANCTASQQTLINAAVPAAQKYAGDALSYLTNHTSSTPRFTTWFGPYTSPSYELVTAHFTNISGGQFDTFTFDCSCTEVDTYAFVYPDIYGYIHLCDAFWTAPLTGTDSQGGTLVHECSHFTKNGATQDYAYGQSACQTLAQTDPGEAIMNADSHEYFAENNPVLS</sequence>
<name>A0A067NCD5_BOTB1</name>
<dbReference type="GO" id="GO:0046872">
    <property type="term" value="F:metal ion binding"/>
    <property type="evidence" value="ECO:0007669"/>
    <property type="project" value="UniProtKB-KW"/>
</dbReference>
<dbReference type="GO" id="GO:0004222">
    <property type="term" value="F:metalloendopeptidase activity"/>
    <property type="evidence" value="ECO:0007669"/>
    <property type="project" value="InterPro"/>
</dbReference>
<keyword evidence="3" id="KW-0645">Protease</keyword>
<evidence type="ECO:0000256" key="8">
    <source>
        <dbReference type="SAM" id="SignalP"/>
    </source>
</evidence>
<dbReference type="AlphaFoldDB" id="A0A067NCD5"/>
<keyword evidence="11" id="KW-1185">Reference proteome</keyword>
<keyword evidence="8" id="KW-0732">Signal</keyword>
<dbReference type="HOGENOM" id="CLU_041257_0_0_1"/>
<proteinExistence type="inferred from homology"/>
<evidence type="ECO:0000256" key="5">
    <source>
        <dbReference type="ARBA" id="ARBA00022801"/>
    </source>
</evidence>
<evidence type="ECO:0000259" key="9">
    <source>
        <dbReference type="SMART" id="SM01351"/>
    </source>
</evidence>
<evidence type="ECO:0000256" key="7">
    <source>
        <dbReference type="ARBA" id="ARBA00023049"/>
    </source>
</evidence>
<accession>A0A067NCD5</accession>
<reference evidence="11" key="1">
    <citation type="journal article" date="2014" name="Proc. Natl. Acad. Sci. U.S.A.">
        <title>Extensive sampling of basidiomycete genomes demonstrates inadequacy of the white-rot/brown-rot paradigm for wood decay fungi.</title>
        <authorList>
            <person name="Riley R."/>
            <person name="Salamov A.A."/>
            <person name="Brown D.W."/>
            <person name="Nagy L.G."/>
            <person name="Floudas D."/>
            <person name="Held B.W."/>
            <person name="Levasseur A."/>
            <person name="Lombard V."/>
            <person name="Morin E."/>
            <person name="Otillar R."/>
            <person name="Lindquist E.A."/>
            <person name="Sun H."/>
            <person name="LaButti K.M."/>
            <person name="Schmutz J."/>
            <person name="Jabbour D."/>
            <person name="Luo H."/>
            <person name="Baker S.E."/>
            <person name="Pisabarro A.G."/>
            <person name="Walton J.D."/>
            <person name="Blanchette R.A."/>
            <person name="Henrissat B."/>
            <person name="Martin F."/>
            <person name="Cullen D."/>
            <person name="Hibbett D.S."/>
            <person name="Grigoriev I.V."/>
        </authorList>
    </citation>
    <scope>NUCLEOTIDE SEQUENCE [LARGE SCALE GENOMIC DNA]</scope>
    <source>
        <strain evidence="11">FD-172 SS1</strain>
    </source>
</reference>
<dbReference type="InterPro" id="IPR034115">
    <property type="entry name" value="M35_peptidyl-Lys"/>
</dbReference>
<keyword evidence="7" id="KW-0482">Metalloprotease</keyword>
<dbReference type="Proteomes" id="UP000027195">
    <property type="component" value="Unassembled WGS sequence"/>
</dbReference>
<gene>
    <name evidence="10" type="ORF">BOTBODRAFT_183025</name>
</gene>
<evidence type="ECO:0000256" key="4">
    <source>
        <dbReference type="ARBA" id="ARBA00022723"/>
    </source>
</evidence>
<evidence type="ECO:0000256" key="6">
    <source>
        <dbReference type="ARBA" id="ARBA00022833"/>
    </source>
</evidence>
<feature type="signal peptide" evidence="8">
    <location>
        <begin position="1"/>
        <end position="20"/>
    </location>
</feature>
<dbReference type="Gene3D" id="3.40.390.10">
    <property type="entry name" value="Collagenase (Catalytic Domain)"/>
    <property type="match status" value="1"/>
</dbReference>
<dbReference type="PANTHER" id="PTHR37016">
    <property type="match status" value="1"/>
</dbReference>
<keyword evidence="6" id="KW-0862">Zinc</keyword>
<organism evidence="10 11">
    <name type="scientific">Botryobasidium botryosum (strain FD-172 SS1)</name>
    <dbReference type="NCBI Taxonomy" id="930990"/>
    <lineage>
        <taxon>Eukaryota</taxon>
        <taxon>Fungi</taxon>
        <taxon>Dikarya</taxon>
        <taxon>Basidiomycota</taxon>
        <taxon>Agaricomycotina</taxon>
        <taxon>Agaricomycetes</taxon>
        <taxon>Cantharellales</taxon>
        <taxon>Botryobasidiaceae</taxon>
        <taxon>Botryobasidium</taxon>
    </lineage>
</organism>
<dbReference type="Gene3D" id="2.60.40.2970">
    <property type="match status" value="1"/>
</dbReference>
<evidence type="ECO:0000256" key="2">
    <source>
        <dbReference type="ARBA" id="ARBA00010279"/>
    </source>
</evidence>
<dbReference type="EMBL" id="KL198016">
    <property type="protein sequence ID" value="KDQ21772.1"/>
    <property type="molecule type" value="Genomic_DNA"/>
</dbReference>
<dbReference type="InterPro" id="IPR050414">
    <property type="entry name" value="Fungal_M35_metalloproteases"/>
</dbReference>
<feature type="domain" description="Lysine-specific metallo-endopeptidase" evidence="9">
    <location>
        <begin position="216"/>
        <end position="348"/>
    </location>
</feature>
<dbReference type="OrthoDB" id="412874at2759"/>
<evidence type="ECO:0000313" key="11">
    <source>
        <dbReference type="Proteomes" id="UP000027195"/>
    </source>
</evidence>
<dbReference type="InterPro" id="IPR024079">
    <property type="entry name" value="MetalloPept_cat_dom_sf"/>
</dbReference>
<dbReference type="InParanoid" id="A0A067NCD5"/>
<keyword evidence="4" id="KW-0479">Metal-binding</keyword>
<comment type="cofactor">
    <cofactor evidence="1">
        <name>Zn(2+)</name>
        <dbReference type="ChEBI" id="CHEBI:29105"/>
    </cofactor>
</comment>
<dbReference type="GO" id="GO:0006508">
    <property type="term" value="P:proteolysis"/>
    <property type="evidence" value="ECO:0007669"/>
    <property type="project" value="UniProtKB-KW"/>
</dbReference>